<protein>
    <recommendedName>
        <fullName evidence="6">Carboxylic ester hydrolase</fullName>
        <ecNumber evidence="6">3.1.1.-</ecNumber>
    </recommendedName>
</protein>
<dbReference type="AlphaFoldDB" id="A0A6M3GUD6"/>
<dbReference type="Pfam" id="PF00135">
    <property type="entry name" value="COesterase"/>
    <property type="match status" value="1"/>
</dbReference>
<dbReference type="EMBL" id="MK863373">
    <property type="protein sequence ID" value="QIK02095.1"/>
    <property type="molecule type" value="mRNA"/>
</dbReference>
<dbReference type="EC" id="3.1.1.-" evidence="6"/>
<sequence>MHGLKLNAFEAAMLLTFMAQTFLVSSIQNCDDNSPVTKTKYGEARGTIMKSRKGKLFAAFKGLPYAEPPIGELRFRAPKEIVKWSGIRNATEEPPVCIQQDFLFNRSPTVEGSEDCLYINVYSPKQFCRPRKIAKLVPVLVFIHYGAFIAGDSRSDIIGPEYLMDNDVVVVTFNYRLGVMGFLSTYDDEAPGNWAFKDQVAALKWIQNNILFFGGNKKKITIAGQSAGAGSVHHHVLSPSSKGLFQSAITMSGTALGLWAKPATNENFIVTNITALSVGCNRSDTKSMVECLRNVPAIDLVNAVNVFRQFLKSEPLMPYSPAIEQKSEKNPEPFITEDPINIIRKGNFHNVPWIIGVVSNEGILRGAPFVRQEDLLDKINSDFDTIKSLIGLSLSIDPSKVDWLWSHVKDFYFNSENTINSTNSITGLVNLYSDRAFLYPAYQTIKLHKRMGHKHIFVYNFDYKGKYSYGDLFAATPNEVDYEWGVSHCDDLLYLLYSPGRFSKYQLPDLDLKVSEYMVSLFLNFITYRDPTPKQLFGEKQLWEELPDEQLYLNEEDFHFLDISGSFEKGFYHVNITNGFYTPRMKFWENKPLLENKYFNNLTSIK</sequence>
<dbReference type="PANTHER" id="PTHR11559">
    <property type="entry name" value="CARBOXYLESTERASE"/>
    <property type="match status" value="1"/>
</dbReference>
<name>A0A6M3GUD6_HOLPA</name>
<reference evidence="8" key="1">
    <citation type="submission" date="2019-04" db="EMBL/GenBank/DDBJ databases">
        <authorList>
            <person name="Yi J."/>
            <person name="Xi J."/>
        </authorList>
    </citation>
    <scope>NUCLEOTIDE SEQUENCE</scope>
    <source>
        <tissue evidence="8">Antennae</tissue>
    </source>
</reference>
<keyword evidence="4" id="KW-1015">Disulfide bond</keyword>
<dbReference type="InterPro" id="IPR019819">
    <property type="entry name" value="Carboxylesterase_B_CS"/>
</dbReference>
<keyword evidence="5" id="KW-0325">Glycoprotein</keyword>
<dbReference type="InterPro" id="IPR019826">
    <property type="entry name" value="Carboxylesterase_B_AS"/>
</dbReference>
<comment type="similarity">
    <text evidence="1 6">Belongs to the type-B carboxylesterase/lipase family.</text>
</comment>
<accession>A0A6M3GUD6</accession>
<feature type="signal peptide" evidence="6">
    <location>
        <begin position="1"/>
        <end position="26"/>
    </location>
</feature>
<proteinExistence type="evidence at transcript level"/>
<keyword evidence="3 6" id="KW-0378">Hydrolase</keyword>
<evidence type="ECO:0000256" key="1">
    <source>
        <dbReference type="ARBA" id="ARBA00005964"/>
    </source>
</evidence>
<dbReference type="InterPro" id="IPR029058">
    <property type="entry name" value="AB_hydrolase_fold"/>
</dbReference>
<evidence type="ECO:0000256" key="3">
    <source>
        <dbReference type="ARBA" id="ARBA00022801"/>
    </source>
</evidence>
<feature type="chain" id="PRO_5027157271" description="Carboxylic ester hydrolase" evidence="6">
    <location>
        <begin position="27"/>
        <end position="606"/>
    </location>
</feature>
<evidence type="ECO:0000313" key="8">
    <source>
        <dbReference type="EMBL" id="QIK02095.1"/>
    </source>
</evidence>
<dbReference type="InterPro" id="IPR050309">
    <property type="entry name" value="Type-B_Carboxylest/Lipase"/>
</dbReference>
<feature type="domain" description="Carboxylesterase type B" evidence="7">
    <location>
        <begin position="34"/>
        <end position="554"/>
    </location>
</feature>
<evidence type="ECO:0000256" key="5">
    <source>
        <dbReference type="ARBA" id="ARBA00023180"/>
    </source>
</evidence>
<keyword evidence="2" id="KW-0719">Serine esterase</keyword>
<dbReference type="Gene3D" id="3.40.50.1820">
    <property type="entry name" value="alpha/beta hydrolase"/>
    <property type="match status" value="1"/>
</dbReference>
<organism evidence="8">
    <name type="scientific">Holotrichia parallela</name>
    <name type="common">Dark black chafer beetle</name>
    <name type="synonym">Pedinotrichia parallela</name>
    <dbReference type="NCBI Taxonomy" id="93412"/>
    <lineage>
        <taxon>Eukaryota</taxon>
        <taxon>Metazoa</taxon>
        <taxon>Ecdysozoa</taxon>
        <taxon>Arthropoda</taxon>
        <taxon>Hexapoda</taxon>
        <taxon>Insecta</taxon>
        <taxon>Pterygota</taxon>
        <taxon>Neoptera</taxon>
        <taxon>Endopterygota</taxon>
        <taxon>Coleoptera</taxon>
        <taxon>Polyphaga</taxon>
        <taxon>Scarabaeiformia</taxon>
        <taxon>Scarabaeidae</taxon>
        <taxon>Melolonthinae</taxon>
        <taxon>Holotrichia</taxon>
    </lineage>
</organism>
<dbReference type="PROSITE" id="PS00122">
    <property type="entry name" value="CARBOXYLESTERASE_B_1"/>
    <property type="match status" value="1"/>
</dbReference>
<evidence type="ECO:0000256" key="4">
    <source>
        <dbReference type="ARBA" id="ARBA00023157"/>
    </source>
</evidence>
<evidence type="ECO:0000259" key="7">
    <source>
        <dbReference type="Pfam" id="PF00135"/>
    </source>
</evidence>
<dbReference type="PROSITE" id="PS00941">
    <property type="entry name" value="CARBOXYLESTERASE_B_2"/>
    <property type="match status" value="1"/>
</dbReference>
<dbReference type="SUPFAM" id="SSF53474">
    <property type="entry name" value="alpha/beta-Hydrolases"/>
    <property type="match status" value="1"/>
</dbReference>
<dbReference type="InterPro" id="IPR002018">
    <property type="entry name" value="CarbesteraseB"/>
</dbReference>
<evidence type="ECO:0000256" key="2">
    <source>
        <dbReference type="ARBA" id="ARBA00022487"/>
    </source>
</evidence>
<dbReference type="GO" id="GO:0052689">
    <property type="term" value="F:carboxylic ester hydrolase activity"/>
    <property type="evidence" value="ECO:0007669"/>
    <property type="project" value="UniProtKB-KW"/>
</dbReference>
<keyword evidence="6" id="KW-0732">Signal</keyword>
<evidence type="ECO:0000256" key="6">
    <source>
        <dbReference type="RuleBase" id="RU361235"/>
    </source>
</evidence>